<comment type="caution">
    <text evidence="2">The sequence shown here is derived from an EMBL/GenBank/DDBJ whole genome shotgun (WGS) entry which is preliminary data.</text>
</comment>
<evidence type="ECO:0000256" key="1">
    <source>
        <dbReference type="SAM" id="MobiDB-lite"/>
    </source>
</evidence>
<proteinExistence type="predicted"/>
<evidence type="ECO:0000313" key="2">
    <source>
        <dbReference type="EMBL" id="GBP66601.1"/>
    </source>
</evidence>
<dbReference type="EMBL" id="BGZK01000962">
    <property type="protein sequence ID" value="GBP66601.1"/>
    <property type="molecule type" value="Genomic_DNA"/>
</dbReference>
<gene>
    <name evidence="2" type="ORF">EVAR_47857_1</name>
</gene>
<protein>
    <submittedName>
        <fullName evidence="2">Uncharacterized protein</fullName>
    </submittedName>
</protein>
<feature type="compositionally biased region" description="Polar residues" evidence="1">
    <location>
        <begin position="134"/>
        <end position="150"/>
    </location>
</feature>
<evidence type="ECO:0000313" key="3">
    <source>
        <dbReference type="Proteomes" id="UP000299102"/>
    </source>
</evidence>
<feature type="compositionally biased region" description="Basic and acidic residues" evidence="1">
    <location>
        <begin position="118"/>
        <end position="132"/>
    </location>
</feature>
<feature type="region of interest" description="Disordered" evidence="1">
    <location>
        <begin position="118"/>
        <end position="159"/>
    </location>
</feature>
<dbReference type="AlphaFoldDB" id="A0A4C1XRT9"/>
<organism evidence="2 3">
    <name type="scientific">Eumeta variegata</name>
    <name type="common">Bagworm moth</name>
    <name type="synonym">Eumeta japonica</name>
    <dbReference type="NCBI Taxonomy" id="151549"/>
    <lineage>
        <taxon>Eukaryota</taxon>
        <taxon>Metazoa</taxon>
        <taxon>Ecdysozoa</taxon>
        <taxon>Arthropoda</taxon>
        <taxon>Hexapoda</taxon>
        <taxon>Insecta</taxon>
        <taxon>Pterygota</taxon>
        <taxon>Neoptera</taxon>
        <taxon>Endopterygota</taxon>
        <taxon>Lepidoptera</taxon>
        <taxon>Glossata</taxon>
        <taxon>Ditrysia</taxon>
        <taxon>Tineoidea</taxon>
        <taxon>Psychidae</taxon>
        <taxon>Oiketicinae</taxon>
        <taxon>Eumeta</taxon>
    </lineage>
</organism>
<keyword evidence="3" id="KW-1185">Reference proteome</keyword>
<dbReference type="Proteomes" id="UP000299102">
    <property type="component" value="Unassembled WGS sequence"/>
</dbReference>
<name>A0A4C1XRT9_EUMVA</name>
<reference evidence="2 3" key="1">
    <citation type="journal article" date="2019" name="Commun. Biol.">
        <title>The bagworm genome reveals a unique fibroin gene that provides high tensile strength.</title>
        <authorList>
            <person name="Kono N."/>
            <person name="Nakamura H."/>
            <person name="Ohtoshi R."/>
            <person name="Tomita M."/>
            <person name="Numata K."/>
            <person name="Arakawa K."/>
        </authorList>
    </citation>
    <scope>NUCLEOTIDE SEQUENCE [LARGE SCALE GENOMIC DNA]</scope>
</reference>
<feature type="region of interest" description="Disordered" evidence="1">
    <location>
        <begin position="203"/>
        <end position="224"/>
    </location>
</feature>
<accession>A0A4C1XRT9</accession>
<sequence length="224" mass="24454">MIVDDAMKRKLWIQKCTVACQIKASASHTTRITTRSRSLEWLGGLRRVGGRSVRPRLSRLRSRPPLVLWAATVTVLGACRHGGALRAVLDSYEEKYLLPLGGKRGPPQVQAVPQLRLRVDRSQSPSKEDKRRASSLSNEETTGSDSTIVRSDSELVTDKSMNSTKDIDIDTSQAVIASANGLRSSSAQEPATISTLVATDRITKAGSKPNPKTKVPSYIFTQRG</sequence>